<dbReference type="EMBL" id="JABSTV010001252">
    <property type="protein sequence ID" value="KAH7947376.1"/>
    <property type="molecule type" value="Genomic_DNA"/>
</dbReference>
<comment type="caution">
    <text evidence="1">The sequence shown here is derived from an EMBL/GenBank/DDBJ whole genome shotgun (WGS) entry which is preliminary data.</text>
</comment>
<reference evidence="1" key="1">
    <citation type="journal article" date="2020" name="Cell">
        <title>Large-Scale Comparative Analyses of Tick Genomes Elucidate Their Genetic Diversity and Vector Capacities.</title>
        <authorList>
            <consortium name="Tick Genome and Microbiome Consortium (TIGMIC)"/>
            <person name="Jia N."/>
            <person name="Wang J."/>
            <person name="Shi W."/>
            <person name="Du L."/>
            <person name="Sun Y."/>
            <person name="Zhan W."/>
            <person name="Jiang J.F."/>
            <person name="Wang Q."/>
            <person name="Zhang B."/>
            <person name="Ji P."/>
            <person name="Bell-Sakyi L."/>
            <person name="Cui X.M."/>
            <person name="Yuan T.T."/>
            <person name="Jiang B.G."/>
            <person name="Yang W.F."/>
            <person name="Lam T.T."/>
            <person name="Chang Q.C."/>
            <person name="Ding S.J."/>
            <person name="Wang X.J."/>
            <person name="Zhu J.G."/>
            <person name="Ruan X.D."/>
            <person name="Zhao L."/>
            <person name="Wei J.T."/>
            <person name="Ye R.Z."/>
            <person name="Que T.C."/>
            <person name="Du C.H."/>
            <person name="Zhou Y.H."/>
            <person name="Cheng J.X."/>
            <person name="Dai P.F."/>
            <person name="Guo W.B."/>
            <person name="Han X.H."/>
            <person name="Huang E.J."/>
            <person name="Li L.F."/>
            <person name="Wei W."/>
            <person name="Gao Y.C."/>
            <person name="Liu J.Z."/>
            <person name="Shao H.Z."/>
            <person name="Wang X."/>
            <person name="Wang C.C."/>
            <person name="Yang T.C."/>
            <person name="Huo Q.B."/>
            <person name="Li W."/>
            <person name="Chen H.Y."/>
            <person name="Chen S.E."/>
            <person name="Zhou L.G."/>
            <person name="Ni X.B."/>
            <person name="Tian J.H."/>
            <person name="Sheng Y."/>
            <person name="Liu T."/>
            <person name="Pan Y.S."/>
            <person name="Xia L.Y."/>
            <person name="Li J."/>
            <person name="Zhao F."/>
            <person name="Cao W.C."/>
        </authorList>
    </citation>
    <scope>NUCLEOTIDE SEQUENCE</scope>
    <source>
        <strain evidence="1">Rsan-2018</strain>
    </source>
</reference>
<dbReference type="Proteomes" id="UP000821837">
    <property type="component" value="Chromosome 6"/>
</dbReference>
<evidence type="ECO:0000313" key="1">
    <source>
        <dbReference type="EMBL" id="KAH7947376.1"/>
    </source>
</evidence>
<gene>
    <name evidence="1" type="ORF">HPB52_010998</name>
</gene>
<protein>
    <submittedName>
        <fullName evidence="1">Uncharacterized protein</fullName>
    </submittedName>
</protein>
<organism evidence="1 2">
    <name type="scientific">Rhipicephalus sanguineus</name>
    <name type="common">Brown dog tick</name>
    <name type="synonym">Ixodes sanguineus</name>
    <dbReference type="NCBI Taxonomy" id="34632"/>
    <lineage>
        <taxon>Eukaryota</taxon>
        <taxon>Metazoa</taxon>
        <taxon>Ecdysozoa</taxon>
        <taxon>Arthropoda</taxon>
        <taxon>Chelicerata</taxon>
        <taxon>Arachnida</taxon>
        <taxon>Acari</taxon>
        <taxon>Parasitiformes</taxon>
        <taxon>Ixodida</taxon>
        <taxon>Ixodoidea</taxon>
        <taxon>Ixodidae</taxon>
        <taxon>Rhipicephalinae</taxon>
        <taxon>Rhipicephalus</taxon>
        <taxon>Rhipicephalus</taxon>
    </lineage>
</organism>
<evidence type="ECO:0000313" key="2">
    <source>
        <dbReference type="Proteomes" id="UP000821837"/>
    </source>
</evidence>
<proteinExistence type="predicted"/>
<keyword evidence="2" id="KW-1185">Reference proteome</keyword>
<name>A0A9D4PM06_RHISA</name>
<sequence>MAALFANLPPFLDVPGTPPIPWHKWKKIFQVHLKAAGGSGWEDERRASALISVLGIQGQRKYFAAQEQLEAQGGPNATHTASTPTAADSGTRVMRMGLQHRLPAAAISPVLEEMGTGLRSRLPTAATRRDFLQGLGHAATADALTVADSARAQAYLCITSLTVSGTTFTVHLYAPPPEDALRGILSYAFDDFKDEAILEDLQASNPTLSIVGGRRTGKTPHILVALNEPKVLWWIL</sequence>
<accession>A0A9D4PM06</accession>
<reference evidence="1" key="2">
    <citation type="submission" date="2021-09" db="EMBL/GenBank/DDBJ databases">
        <authorList>
            <person name="Jia N."/>
            <person name="Wang J."/>
            <person name="Shi W."/>
            <person name="Du L."/>
            <person name="Sun Y."/>
            <person name="Zhan W."/>
            <person name="Jiang J."/>
            <person name="Wang Q."/>
            <person name="Zhang B."/>
            <person name="Ji P."/>
            <person name="Sakyi L.B."/>
            <person name="Cui X."/>
            <person name="Yuan T."/>
            <person name="Jiang B."/>
            <person name="Yang W."/>
            <person name="Lam T.T.-Y."/>
            <person name="Chang Q."/>
            <person name="Ding S."/>
            <person name="Wang X."/>
            <person name="Zhu J."/>
            <person name="Ruan X."/>
            <person name="Zhao L."/>
            <person name="Wei J."/>
            <person name="Que T."/>
            <person name="Du C."/>
            <person name="Cheng J."/>
            <person name="Dai P."/>
            <person name="Han X."/>
            <person name="Huang E."/>
            <person name="Gao Y."/>
            <person name="Liu J."/>
            <person name="Shao H."/>
            <person name="Ye R."/>
            <person name="Li L."/>
            <person name="Wei W."/>
            <person name="Wang X."/>
            <person name="Wang C."/>
            <person name="Huo Q."/>
            <person name="Li W."/>
            <person name="Guo W."/>
            <person name="Chen H."/>
            <person name="Chen S."/>
            <person name="Zhou L."/>
            <person name="Zhou L."/>
            <person name="Ni X."/>
            <person name="Tian J."/>
            <person name="Zhou Y."/>
            <person name="Sheng Y."/>
            <person name="Liu T."/>
            <person name="Pan Y."/>
            <person name="Xia L."/>
            <person name="Li J."/>
            <person name="Zhao F."/>
            <person name="Cao W."/>
        </authorList>
    </citation>
    <scope>NUCLEOTIDE SEQUENCE</scope>
    <source>
        <strain evidence="1">Rsan-2018</strain>
        <tissue evidence="1">Larvae</tissue>
    </source>
</reference>
<dbReference type="AlphaFoldDB" id="A0A9D4PM06"/>